<protein>
    <submittedName>
        <fullName evidence="12">Uncharacterized protein</fullName>
    </submittedName>
</protein>
<evidence type="ECO:0000256" key="2">
    <source>
        <dbReference type="ARBA" id="ARBA00008274"/>
    </source>
</evidence>
<keyword evidence="5" id="KW-0256">Endoplasmic reticulum</keyword>
<evidence type="ECO:0000256" key="9">
    <source>
        <dbReference type="ARBA" id="ARBA00023136"/>
    </source>
</evidence>
<dbReference type="AlphaFoldDB" id="A0AAD3YCD9"/>
<dbReference type="PANTHER" id="PTHR12309">
    <property type="entry name" value="SEC61 GAMMA SUBUNIT"/>
    <property type="match status" value="1"/>
</dbReference>
<dbReference type="SUPFAM" id="SSF103456">
    <property type="entry name" value="Preprotein translocase SecE subunit"/>
    <property type="match status" value="1"/>
</dbReference>
<dbReference type="GO" id="GO:0006886">
    <property type="term" value="P:intracellular protein transport"/>
    <property type="evidence" value="ECO:0007669"/>
    <property type="project" value="InterPro"/>
</dbReference>
<evidence type="ECO:0000256" key="11">
    <source>
        <dbReference type="SAM" id="Phobius"/>
    </source>
</evidence>
<evidence type="ECO:0000256" key="8">
    <source>
        <dbReference type="ARBA" id="ARBA00023010"/>
    </source>
</evidence>
<evidence type="ECO:0000313" key="13">
    <source>
        <dbReference type="Proteomes" id="UP001222932"/>
    </source>
</evidence>
<dbReference type="InterPro" id="IPR023391">
    <property type="entry name" value="Prot_translocase_SecE_dom_sf"/>
</dbReference>
<evidence type="ECO:0000313" key="12">
    <source>
        <dbReference type="EMBL" id="GMK58010.1"/>
    </source>
</evidence>
<evidence type="ECO:0000256" key="1">
    <source>
        <dbReference type="ARBA" id="ARBA00004389"/>
    </source>
</evidence>
<dbReference type="Pfam" id="PF00584">
    <property type="entry name" value="SecE"/>
    <property type="match status" value="1"/>
</dbReference>
<keyword evidence="8" id="KW-0811">Translocation</keyword>
<gene>
    <name evidence="12" type="ORF">CspeluHIS016_0500420</name>
</gene>
<dbReference type="PROSITE" id="PS01067">
    <property type="entry name" value="SECE_SEC61G"/>
    <property type="match status" value="1"/>
</dbReference>
<dbReference type="NCBIfam" id="TIGR00327">
    <property type="entry name" value="secE_euk_arch"/>
    <property type="match status" value="1"/>
</dbReference>
<dbReference type="EMBL" id="BTCM01000005">
    <property type="protein sequence ID" value="GMK58010.1"/>
    <property type="molecule type" value="Genomic_DNA"/>
</dbReference>
<feature type="transmembrane region" description="Helical" evidence="11">
    <location>
        <begin position="181"/>
        <end position="200"/>
    </location>
</feature>
<comment type="similarity">
    <text evidence="2">Belongs to the SecE/SEC61-gamma family.</text>
</comment>
<dbReference type="GO" id="GO:0006605">
    <property type="term" value="P:protein targeting"/>
    <property type="evidence" value="ECO:0007669"/>
    <property type="project" value="InterPro"/>
</dbReference>
<reference evidence="12" key="1">
    <citation type="journal article" date="2023" name="BMC Genomics">
        <title>Chromosome-level genome assemblies of Cutaneotrichosporon spp. (Trichosporonales, Basidiomycota) reveal imbalanced evolution between nucleotide sequences and chromosome synteny.</title>
        <authorList>
            <person name="Kobayashi Y."/>
            <person name="Kayamori A."/>
            <person name="Aoki K."/>
            <person name="Shiwa Y."/>
            <person name="Matsutani M."/>
            <person name="Fujita N."/>
            <person name="Sugita T."/>
            <person name="Iwasaki W."/>
            <person name="Tanaka N."/>
            <person name="Takashima M."/>
        </authorList>
    </citation>
    <scope>NUCLEOTIDE SEQUENCE</scope>
    <source>
        <strain evidence="12">HIS016</strain>
    </source>
</reference>
<feature type="region of interest" description="Disordered" evidence="10">
    <location>
        <begin position="1"/>
        <end position="26"/>
    </location>
</feature>
<evidence type="ECO:0000256" key="7">
    <source>
        <dbReference type="ARBA" id="ARBA00022989"/>
    </source>
</evidence>
<feature type="transmembrane region" description="Helical" evidence="11">
    <location>
        <begin position="316"/>
        <end position="334"/>
    </location>
</feature>
<dbReference type="Proteomes" id="UP001222932">
    <property type="component" value="Unassembled WGS sequence"/>
</dbReference>
<comment type="caution">
    <text evidence="12">The sequence shown here is derived from an EMBL/GenBank/DDBJ whole genome shotgun (WGS) entry which is preliminary data.</text>
</comment>
<evidence type="ECO:0000256" key="3">
    <source>
        <dbReference type="ARBA" id="ARBA00022448"/>
    </source>
</evidence>
<keyword evidence="7 11" id="KW-1133">Transmembrane helix</keyword>
<keyword evidence="4 11" id="KW-0812">Transmembrane</keyword>
<keyword evidence="13" id="KW-1185">Reference proteome</keyword>
<dbReference type="GO" id="GO:0005789">
    <property type="term" value="C:endoplasmic reticulum membrane"/>
    <property type="evidence" value="ECO:0007669"/>
    <property type="project" value="UniProtKB-SubCell"/>
</dbReference>
<organism evidence="12 13">
    <name type="scientific">Cutaneotrichosporon spelunceum</name>
    <dbReference type="NCBI Taxonomy" id="1672016"/>
    <lineage>
        <taxon>Eukaryota</taxon>
        <taxon>Fungi</taxon>
        <taxon>Dikarya</taxon>
        <taxon>Basidiomycota</taxon>
        <taxon>Agaricomycotina</taxon>
        <taxon>Tremellomycetes</taxon>
        <taxon>Trichosporonales</taxon>
        <taxon>Trichosporonaceae</taxon>
        <taxon>Cutaneotrichosporon</taxon>
    </lineage>
</organism>
<evidence type="ECO:0000256" key="4">
    <source>
        <dbReference type="ARBA" id="ARBA00022692"/>
    </source>
</evidence>
<keyword evidence="6" id="KW-0653">Protein transport</keyword>
<feature type="compositionally biased region" description="Polar residues" evidence="10">
    <location>
        <begin position="1"/>
        <end position="12"/>
    </location>
</feature>
<evidence type="ECO:0000256" key="6">
    <source>
        <dbReference type="ARBA" id="ARBA00022927"/>
    </source>
</evidence>
<evidence type="ECO:0000256" key="5">
    <source>
        <dbReference type="ARBA" id="ARBA00022824"/>
    </source>
</evidence>
<proteinExistence type="inferred from homology"/>
<dbReference type="InterPro" id="IPR001901">
    <property type="entry name" value="Translocase_SecE/Sec61-g"/>
</dbReference>
<keyword evidence="3" id="KW-0813">Transport</keyword>
<evidence type="ECO:0000256" key="10">
    <source>
        <dbReference type="SAM" id="MobiDB-lite"/>
    </source>
</evidence>
<feature type="region of interest" description="Disordered" evidence="10">
    <location>
        <begin position="152"/>
        <end position="172"/>
    </location>
</feature>
<name>A0AAD3YCD9_9TREE</name>
<dbReference type="GO" id="GO:0008320">
    <property type="term" value="F:protein transmembrane transporter activity"/>
    <property type="evidence" value="ECO:0007669"/>
    <property type="project" value="InterPro"/>
</dbReference>
<reference evidence="12" key="2">
    <citation type="submission" date="2023-06" db="EMBL/GenBank/DDBJ databases">
        <authorList>
            <person name="Kobayashi Y."/>
            <person name="Kayamori A."/>
            <person name="Aoki K."/>
            <person name="Shiwa Y."/>
            <person name="Fujita N."/>
            <person name="Sugita T."/>
            <person name="Iwasaki W."/>
            <person name="Tanaka N."/>
            <person name="Takashima M."/>
        </authorList>
    </citation>
    <scope>NUCLEOTIDE SEQUENCE</scope>
    <source>
        <strain evidence="12">HIS016</strain>
    </source>
</reference>
<comment type="subcellular location">
    <subcellularLocation>
        <location evidence="1">Endoplasmic reticulum membrane</location>
        <topology evidence="1">Single-pass membrane protein</topology>
    </subcellularLocation>
</comment>
<sequence>MSAQSISRTPSRGSVPETPYSFGSDDGTGAKLHHLAMQFATHTMSSRAQFQALDDEVSQMYKWQEEVVLLARAEEARRQNRVRALAGQELLPVTLRDQPPKLPAISSIAALEEMSDSDLTSWYAYYSSTPPPTIERDTLVAALTAEVGLSPSHPPSYAQATSTPTQIAAKPEPSLSPSPTFLKWAAVLGVLAAILVLSVINRDNTALQSILQQIVQIIGQYLLKSSIFMQNASVKMLAGAEAWGSALRATRVGTPRRALTTSSLPTANRHQHTTTPRTNMSESVKELADIPKNFIKEGMHFMNRCTKPSKTEYIQLCRAVGVGFLVMGFIGYIVKLIHIPINNILVGGA</sequence>
<dbReference type="HAMAP" id="MF_00422">
    <property type="entry name" value="SecE"/>
    <property type="match status" value="1"/>
</dbReference>
<accession>A0AAD3YCD9</accession>
<dbReference type="InterPro" id="IPR008158">
    <property type="entry name" value="Translocase_Sec61-g"/>
</dbReference>
<keyword evidence="9 11" id="KW-0472">Membrane</keyword>
<dbReference type="Gene3D" id="1.20.5.820">
    <property type="entry name" value="Preprotein translocase SecE subunit"/>
    <property type="match status" value="1"/>
</dbReference>